<keyword evidence="2 4" id="KW-0819">tRNA processing</keyword>
<dbReference type="InterPro" id="IPR001406">
    <property type="entry name" value="PsdUridine_synth_TruA"/>
</dbReference>
<dbReference type="InterPro" id="IPR020103">
    <property type="entry name" value="PsdUridine_synth_cat_dom_sf"/>
</dbReference>
<proteinExistence type="inferred from homology"/>
<dbReference type="GO" id="GO:0016829">
    <property type="term" value="F:lyase activity"/>
    <property type="evidence" value="ECO:0007669"/>
    <property type="project" value="UniProtKB-KW"/>
</dbReference>
<comment type="function">
    <text evidence="4">Formation of pseudouridine at positions 38, 39 and 40 in the anticodon stem and loop of transfer RNAs.</text>
</comment>
<keyword evidence="3 4" id="KW-0413">Isomerase</keyword>
<dbReference type="FunFam" id="3.30.70.580:FF:000001">
    <property type="entry name" value="tRNA pseudouridine synthase A"/>
    <property type="match status" value="1"/>
</dbReference>
<feature type="active site" description="Nucleophile" evidence="4 5">
    <location>
        <position position="52"/>
    </location>
</feature>
<dbReference type="GO" id="GO:0003723">
    <property type="term" value="F:RNA binding"/>
    <property type="evidence" value="ECO:0007669"/>
    <property type="project" value="InterPro"/>
</dbReference>
<comment type="caution">
    <text evidence="4">Lacks conserved residue(s) required for the propagation of feature annotation.</text>
</comment>
<dbReference type="SUPFAM" id="SSF55120">
    <property type="entry name" value="Pseudouridine synthase"/>
    <property type="match status" value="1"/>
</dbReference>
<evidence type="ECO:0000256" key="1">
    <source>
        <dbReference type="ARBA" id="ARBA00009375"/>
    </source>
</evidence>
<gene>
    <name evidence="4" type="primary">truA</name>
    <name evidence="9" type="ORF">EM6_0178</name>
</gene>
<keyword evidence="9" id="KW-0456">Lyase</keyword>
<comment type="catalytic activity">
    <reaction evidence="4 7">
        <text>uridine(38/39/40) in tRNA = pseudouridine(38/39/40) in tRNA</text>
        <dbReference type="Rhea" id="RHEA:22376"/>
        <dbReference type="Rhea" id="RHEA-COMP:10085"/>
        <dbReference type="Rhea" id="RHEA-COMP:10087"/>
        <dbReference type="ChEBI" id="CHEBI:65314"/>
        <dbReference type="ChEBI" id="CHEBI:65315"/>
        <dbReference type="EC" id="5.4.99.12"/>
    </reaction>
</comment>
<reference evidence="10" key="1">
    <citation type="journal article" date="2017" name="Biotechnol. Biofuels">
        <title>Evaluation of environmental bacterial communities as a factor affecting the growth of duckweed Lemna minor.</title>
        <authorList>
            <person name="Ishizawa H."/>
            <person name="Kuroda M."/>
            <person name="Morikawa M."/>
            <person name="Ike M."/>
        </authorList>
    </citation>
    <scope>NUCLEOTIDE SEQUENCE [LARGE SCALE GENOMIC DNA]</scope>
    <source>
        <strain evidence="10">M6</strain>
    </source>
</reference>
<dbReference type="Gene3D" id="3.30.70.580">
    <property type="entry name" value="Pseudouridine synthase I, catalytic domain, N-terminal subdomain"/>
    <property type="match status" value="1"/>
</dbReference>
<dbReference type="OrthoDB" id="9811823at2"/>
<evidence type="ECO:0000313" key="10">
    <source>
        <dbReference type="Proteomes" id="UP000278756"/>
    </source>
</evidence>
<dbReference type="CDD" id="cd02570">
    <property type="entry name" value="PseudoU_synth_EcTruA"/>
    <property type="match status" value="1"/>
</dbReference>
<evidence type="ECO:0000256" key="3">
    <source>
        <dbReference type="ARBA" id="ARBA00023235"/>
    </source>
</evidence>
<accession>A0A3G9G5W2</accession>
<evidence type="ECO:0000256" key="5">
    <source>
        <dbReference type="PIRSR" id="PIRSR001430-1"/>
    </source>
</evidence>
<dbReference type="EMBL" id="AP018827">
    <property type="protein sequence ID" value="BBF79609.1"/>
    <property type="molecule type" value="Genomic_DNA"/>
</dbReference>
<dbReference type="HAMAP" id="MF_00171">
    <property type="entry name" value="TruA"/>
    <property type="match status" value="1"/>
</dbReference>
<dbReference type="InterPro" id="IPR020095">
    <property type="entry name" value="PsdUridine_synth_TruA_C"/>
</dbReference>
<dbReference type="Pfam" id="PF01416">
    <property type="entry name" value="PseudoU_synth_1"/>
    <property type="match status" value="2"/>
</dbReference>
<comment type="subunit">
    <text evidence="4">Homodimer.</text>
</comment>
<dbReference type="AlphaFoldDB" id="A0A3G9G5W2"/>
<dbReference type="InterPro" id="IPR020097">
    <property type="entry name" value="PsdUridine_synth_TruA_a/b_dom"/>
</dbReference>
<evidence type="ECO:0000256" key="7">
    <source>
        <dbReference type="RuleBase" id="RU003792"/>
    </source>
</evidence>
<feature type="domain" description="Pseudouridine synthase I TruA alpha/beta" evidence="8">
    <location>
        <begin position="8"/>
        <end position="104"/>
    </location>
</feature>
<evidence type="ECO:0000256" key="6">
    <source>
        <dbReference type="PIRSR" id="PIRSR001430-2"/>
    </source>
</evidence>
<dbReference type="GO" id="GO:0160147">
    <property type="term" value="F:tRNA pseudouridine(38-40) synthase activity"/>
    <property type="evidence" value="ECO:0007669"/>
    <property type="project" value="UniProtKB-EC"/>
</dbReference>
<organism evidence="9 10">
    <name type="scientific">Asticcacaulis excentricus</name>
    <dbReference type="NCBI Taxonomy" id="78587"/>
    <lineage>
        <taxon>Bacteria</taxon>
        <taxon>Pseudomonadati</taxon>
        <taxon>Pseudomonadota</taxon>
        <taxon>Alphaproteobacteria</taxon>
        <taxon>Caulobacterales</taxon>
        <taxon>Caulobacteraceae</taxon>
        <taxon>Asticcacaulis</taxon>
    </lineage>
</organism>
<name>A0A3G9G5W2_9CAUL</name>
<evidence type="ECO:0000259" key="8">
    <source>
        <dbReference type="Pfam" id="PF01416"/>
    </source>
</evidence>
<dbReference type="PIRSF" id="PIRSF001430">
    <property type="entry name" value="tRNA_psdUrid_synth"/>
    <property type="match status" value="1"/>
</dbReference>
<comment type="similarity">
    <text evidence="1 4 7">Belongs to the tRNA pseudouridine synthase TruA family.</text>
</comment>
<dbReference type="RefSeq" id="WP_126419601.1">
    <property type="nucleotide sequence ID" value="NZ_AP018827.1"/>
</dbReference>
<protein>
    <recommendedName>
        <fullName evidence="4">tRNA pseudouridine synthase A</fullName>
        <ecNumber evidence="4">5.4.99.12</ecNumber>
    </recommendedName>
    <alternativeName>
        <fullName evidence="4">tRNA pseudouridine(38-40) synthase</fullName>
    </alternativeName>
    <alternativeName>
        <fullName evidence="4">tRNA pseudouridylate synthase I</fullName>
    </alternativeName>
    <alternativeName>
        <fullName evidence="4">tRNA-uridine isomerase I</fullName>
    </alternativeName>
</protein>
<reference evidence="10" key="2">
    <citation type="journal article" date="2017" name="Plant Physiol. Biochem.">
        <title>Differential oxidative and antioxidative response of duckweed Lemna minor toward plant growth promoting/inhibiting bacteria.</title>
        <authorList>
            <person name="Ishizawa H."/>
            <person name="Kuroda M."/>
            <person name="Morikawa M."/>
            <person name="Ike M."/>
        </authorList>
    </citation>
    <scope>NUCLEOTIDE SEQUENCE [LARGE SCALE GENOMIC DNA]</scope>
    <source>
        <strain evidence="10">M6</strain>
    </source>
</reference>
<evidence type="ECO:0000313" key="9">
    <source>
        <dbReference type="EMBL" id="BBF79609.1"/>
    </source>
</evidence>
<dbReference type="PANTHER" id="PTHR11142">
    <property type="entry name" value="PSEUDOURIDYLATE SYNTHASE"/>
    <property type="match status" value="1"/>
</dbReference>
<feature type="domain" description="Pseudouridine synthase I TruA alpha/beta" evidence="8">
    <location>
        <begin position="145"/>
        <end position="246"/>
    </location>
</feature>
<dbReference type="Proteomes" id="UP000278756">
    <property type="component" value="Chromosome 1"/>
</dbReference>
<dbReference type="GO" id="GO:0031119">
    <property type="term" value="P:tRNA pseudouridine synthesis"/>
    <property type="evidence" value="ECO:0007669"/>
    <property type="project" value="UniProtKB-UniRule"/>
</dbReference>
<dbReference type="InterPro" id="IPR020094">
    <property type="entry name" value="TruA/RsuA/RluB/E/F_N"/>
</dbReference>
<sequence>MPRYSCLVEYDGRPYKGFQAQDNLPTVQGSLERAILGFSGETLRLTAAGRTDTGVHASGQVITFDLPKTYRPDVVRDAMNAYLIPEPIAVREAAIVDDDFSARFSATGRMYLYRILNRRAPPALEQGRVWHVKKPLDAEVMAEAGQHLIGRHDFTTFRDTECQAASPVKTLDIARVKRVGEEIHLVFASRSFLHRQVRSMTGTLVEAGIGRWTVADVKAALEARDRRACGQVAPPEGLCLTHVTFEPEPDFASRSSI</sequence>
<dbReference type="EC" id="5.4.99.12" evidence="4"/>
<dbReference type="PANTHER" id="PTHR11142:SF0">
    <property type="entry name" value="TRNA PSEUDOURIDINE SYNTHASE-LIKE 1"/>
    <property type="match status" value="1"/>
</dbReference>
<evidence type="ECO:0000256" key="4">
    <source>
        <dbReference type="HAMAP-Rule" id="MF_00171"/>
    </source>
</evidence>
<dbReference type="NCBIfam" id="TIGR00071">
    <property type="entry name" value="hisT_truA"/>
    <property type="match status" value="1"/>
</dbReference>
<dbReference type="Gene3D" id="3.30.70.660">
    <property type="entry name" value="Pseudouridine synthase I, catalytic domain, C-terminal subdomain"/>
    <property type="match status" value="1"/>
</dbReference>
<feature type="binding site" evidence="4 6">
    <location>
        <position position="111"/>
    </location>
    <ligand>
        <name>substrate</name>
    </ligand>
</feature>
<evidence type="ECO:0000256" key="2">
    <source>
        <dbReference type="ARBA" id="ARBA00022694"/>
    </source>
</evidence>